<feature type="coiled-coil region" evidence="7">
    <location>
        <begin position="238"/>
        <end position="269"/>
    </location>
</feature>
<comment type="catalytic activity">
    <reaction evidence="1">
        <text>ATP + protein L-histidine = ADP + protein N-phospho-L-histidine.</text>
        <dbReference type="EC" id="2.7.13.3"/>
    </reaction>
</comment>
<reference evidence="10 11" key="1">
    <citation type="journal article" date="2014" name="Genome Announc.">
        <title>Draft Genome Sequence of Magnetospirillum sp. Strain SO-1, a Freshwater Magnetotactic Bacterium Isolated from the Ol'khovka River, Russia.</title>
        <authorList>
            <person name="Grouzdev D.S."/>
            <person name="Dziuba M.V."/>
            <person name="Sukhacheva M.S."/>
            <person name="Mardanov A.V."/>
            <person name="Beletskiy A.V."/>
            <person name="Kuznetsov B.B."/>
            <person name="Skryabin K.G."/>
        </authorList>
    </citation>
    <scope>NUCLEOTIDE SEQUENCE [LARGE SCALE GENOMIC DNA]</scope>
    <source>
        <strain evidence="10 11">SO-1</strain>
    </source>
</reference>
<keyword evidence="7" id="KW-0175">Coiled coil</keyword>
<evidence type="ECO:0000256" key="7">
    <source>
        <dbReference type="SAM" id="Coils"/>
    </source>
</evidence>
<dbReference type="Pfam" id="PF00512">
    <property type="entry name" value="HisKA"/>
    <property type="match status" value="1"/>
</dbReference>
<evidence type="ECO:0000313" key="10">
    <source>
        <dbReference type="EMBL" id="EME68538.1"/>
    </source>
</evidence>
<dbReference type="InterPro" id="IPR036890">
    <property type="entry name" value="HATPase_C_sf"/>
</dbReference>
<dbReference type="InterPro" id="IPR003661">
    <property type="entry name" value="HisK_dim/P_dom"/>
</dbReference>
<dbReference type="SUPFAM" id="SSF47384">
    <property type="entry name" value="Homodimeric domain of signal transducing histidine kinase"/>
    <property type="match status" value="1"/>
</dbReference>
<dbReference type="InterPro" id="IPR004358">
    <property type="entry name" value="Sig_transdc_His_kin-like_C"/>
</dbReference>
<dbReference type="PANTHER" id="PTHR43711">
    <property type="entry name" value="TWO-COMPONENT HISTIDINE KINASE"/>
    <property type="match status" value="1"/>
</dbReference>
<keyword evidence="6" id="KW-0902">Two-component regulatory system</keyword>
<dbReference type="CDD" id="cd00082">
    <property type="entry name" value="HisKA"/>
    <property type="match status" value="1"/>
</dbReference>
<keyword evidence="8" id="KW-0812">Transmembrane</keyword>
<gene>
    <name evidence="10" type="ORF">H261_17843</name>
</gene>
<dbReference type="Gene3D" id="1.10.287.130">
    <property type="match status" value="1"/>
</dbReference>
<dbReference type="Proteomes" id="UP000011744">
    <property type="component" value="Unassembled WGS sequence"/>
</dbReference>
<dbReference type="EMBL" id="AONQ01000061">
    <property type="protein sequence ID" value="EME68538.1"/>
    <property type="molecule type" value="Genomic_DNA"/>
</dbReference>
<evidence type="ECO:0000256" key="6">
    <source>
        <dbReference type="ARBA" id="ARBA00023012"/>
    </source>
</evidence>
<evidence type="ECO:0000256" key="2">
    <source>
        <dbReference type="ARBA" id="ARBA00012438"/>
    </source>
</evidence>
<dbReference type="STRING" id="1244869.H261_17843"/>
<name>M3A6X2_9PROT</name>
<feature type="domain" description="Histidine kinase" evidence="9">
    <location>
        <begin position="279"/>
        <end position="492"/>
    </location>
</feature>
<dbReference type="InterPro" id="IPR050736">
    <property type="entry name" value="Sensor_HK_Regulatory"/>
</dbReference>
<dbReference type="Pfam" id="PF02518">
    <property type="entry name" value="HATPase_c"/>
    <property type="match status" value="1"/>
</dbReference>
<keyword evidence="8" id="KW-1133">Transmembrane helix</keyword>
<dbReference type="Pfam" id="PF17149">
    <property type="entry name" value="CHASE5"/>
    <property type="match status" value="1"/>
</dbReference>
<comment type="caution">
    <text evidence="10">The sequence shown here is derived from an EMBL/GenBank/DDBJ whole genome shotgun (WGS) entry which is preliminary data.</text>
</comment>
<dbReference type="OrthoDB" id="9760752at2"/>
<dbReference type="SUPFAM" id="SSF55874">
    <property type="entry name" value="ATPase domain of HSP90 chaperone/DNA topoisomerase II/histidine kinase"/>
    <property type="match status" value="1"/>
</dbReference>
<dbReference type="EC" id="2.7.13.3" evidence="2"/>
<dbReference type="Gene3D" id="3.30.565.10">
    <property type="entry name" value="Histidine kinase-like ATPase, C-terminal domain"/>
    <property type="match status" value="1"/>
</dbReference>
<dbReference type="SMART" id="SM00388">
    <property type="entry name" value="HisKA"/>
    <property type="match status" value="1"/>
</dbReference>
<dbReference type="PROSITE" id="PS50109">
    <property type="entry name" value="HIS_KIN"/>
    <property type="match status" value="1"/>
</dbReference>
<evidence type="ECO:0000256" key="1">
    <source>
        <dbReference type="ARBA" id="ARBA00000085"/>
    </source>
</evidence>
<keyword evidence="5 10" id="KW-0418">Kinase</keyword>
<sequence>MNPLGRQDARPLGRRIILYTIVFSSVITLIISVLQLTNEFTDRHSAVKRQLDNLEILLPSISESVWTFNEPQISLALQALTSMPHFQEARIVTPEGRTWLQRNANSSHSISRSFPLERETTTGRVILGTLEVVASIDAIYVAVLTLTAEILFGNAVKTFLVAGFMGWLLHVLVTSRLPPLKREVEAVLEDLGQPPAPDGVSSGDELDSLKDSVSHMAVRLKDAIGSMKMAEAGLQTANEELDARVREKTAELEESKKKAEDAAEAVLRSMGEQRNFLSMVSHEFRGPLSTIAGAAQLIAIYGRGNGELDEELAKINRAMARMSNLINEYLNEERLDSSASPLDAARFDLGALVEESCAADQFSAGSRPLDIRVEKDVFVVGDSNLIGIAISNVIDNALKFSPPDSPVTVTVGRRPGHAELTIRDRGPGIPAGERDKIFEKYYRSIKTDRVCGVGLGLYLVKRIVDMHGGTVAVESPPADHGTAFTLRLPLAAD</sequence>
<accession>M3A6X2</accession>
<evidence type="ECO:0000256" key="4">
    <source>
        <dbReference type="ARBA" id="ARBA00022679"/>
    </source>
</evidence>
<organism evidence="10 11">
    <name type="scientific">Paramagnetospirillum caucaseum</name>
    <dbReference type="NCBI Taxonomy" id="1244869"/>
    <lineage>
        <taxon>Bacteria</taxon>
        <taxon>Pseudomonadati</taxon>
        <taxon>Pseudomonadota</taxon>
        <taxon>Alphaproteobacteria</taxon>
        <taxon>Rhodospirillales</taxon>
        <taxon>Magnetospirillaceae</taxon>
        <taxon>Paramagnetospirillum</taxon>
    </lineage>
</organism>
<dbReference type="eggNOG" id="COG2205">
    <property type="taxonomic scope" value="Bacteria"/>
</dbReference>
<evidence type="ECO:0000256" key="3">
    <source>
        <dbReference type="ARBA" id="ARBA00022553"/>
    </source>
</evidence>
<feature type="transmembrane region" description="Helical" evidence="8">
    <location>
        <begin position="16"/>
        <end position="36"/>
    </location>
</feature>
<keyword evidence="11" id="KW-1185">Reference proteome</keyword>
<evidence type="ECO:0000256" key="5">
    <source>
        <dbReference type="ARBA" id="ARBA00022777"/>
    </source>
</evidence>
<keyword evidence="3" id="KW-0597">Phosphoprotein</keyword>
<dbReference type="InterPro" id="IPR036097">
    <property type="entry name" value="HisK_dim/P_sf"/>
</dbReference>
<dbReference type="AlphaFoldDB" id="M3A6X2"/>
<evidence type="ECO:0000256" key="8">
    <source>
        <dbReference type="SAM" id="Phobius"/>
    </source>
</evidence>
<dbReference type="InterPro" id="IPR033414">
    <property type="entry name" value="Sensor_dom"/>
</dbReference>
<dbReference type="CDD" id="cd00075">
    <property type="entry name" value="HATPase"/>
    <property type="match status" value="1"/>
</dbReference>
<dbReference type="InterPro" id="IPR003594">
    <property type="entry name" value="HATPase_dom"/>
</dbReference>
<protein>
    <recommendedName>
        <fullName evidence="2">histidine kinase</fullName>
        <ecNumber evidence="2">2.7.13.3</ecNumber>
    </recommendedName>
</protein>
<evidence type="ECO:0000259" key="9">
    <source>
        <dbReference type="PROSITE" id="PS50109"/>
    </source>
</evidence>
<feature type="transmembrane region" description="Helical" evidence="8">
    <location>
        <begin position="150"/>
        <end position="173"/>
    </location>
</feature>
<dbReference type="GO" id="GO:0000155">
    <property type="term" value="F:phosphorelay sensor kinase activity"/>
    <property type="evidence" value="ECO:0007669"/>
    <property type="project" value="InterPro"/>
</dbReference>
<keyword evidence="4" id="KW-0808">Transferase</keyword>
<dbReference type="PRINTS" id="PR00344">
    <property type="entry name" value="BCTRLSENSOR"/>
</dbReference>
<dbReference type="InterPro" id="IPR005467">
    <property type="entry name" value="His_kinase_dom"/>
</dbReference>
<keyword evidence="8" id="KW-0472">Membrane</keyword>
<dbReference type="SMART" id="SM00387">
    <property type="entry name" value="HATPase_c"/>
    <property type="match status" value="1"/>
</dbReference>
<dbReference type="RefSeq" id="WP_008620207.1">
    <property type="nucleotide sequence ID" value="NZ_AONQ01000061.1"/>
</dbReference>
<dbReference type="PATRIC" id="fig|1244869.3.peg.3569"/>
<feature type="coiled-coil region" evidence="7">
    <location>
        <begin position="305"/>
        <end position="335"/>
    </location>
</feature>
<evidence type="ECO:0000313" key="11">
    <source>
        <dbReference type="Proteomes" id="UP000011744"/>
    </source>
</evidence>
<feature type="transmembrane region" description="Helical" evidence="8">
    <location>
        <begin position="125"/>
        <end position="144"/>
    </location>
</feature>
<proteinExistence type="predicted"/>
<dbReference type="PANTHER" id="PTHR43711:SF1">
    <property type="entry name" value="HISTIDINE KINASE 1"/>
    <property type="match status" value="1"/>
</dbReference>